<organism evidence="2 3">
    <name type="scientific">Musa balbisiana</name>
    <name type="common">Banana</name>
    <dbReference type="NCBI Taxonomy" id="52838"/>
    <lineage>
        <taxon>Eukaryota</taxon>
        <taxon>Viridiplantae</taxon>
        <taxon>Streptophyta</taxon>
        <taxon>Embryophyta</taxon>
        <taxon>Tracheophyta</taxon>
        <taxon>Spermatophyta</taxon>
        <taxon>Magnoliopsida</taxon>
        <taxon>Liliopsida</taxon>
        <taxon>Zingiberales</taxon>
        <taxon>Musaceae</taxon>
        <taxon>Musa</taxon>
    </lineage>
</organism>
<feature type="compositionally biased region" description="Polar residues" evidence="1">
    <location>
        <begin position="208"/>
        <end position="219"/>
    </location>
</feature>
<evidence type="ECO:0000313" key="3">
    <source>
        <dbReference type="Proteomes" id="UP000317650"/>
    </source>
</evidence>
<comment type="caution">
    <text evidence="2">The sequence shown here is derived from an EMBL/GenBank/DDBJ whole genome shotgun (WGS) entry which is preliminary data.</text>
</comment>
<feature type="region of interest" description="Disordered" evidence="1">
    <location>
        <begin position="178"/>
        <end position="219"/>
    </location>
</feature>
<protein>
    <submittedName>
        <fullName evidence="2">Uncharacterized protein</fullName>
    </submittedName>
</protein>
<proteinExistence type="predicted"/>
<dbReference type="AlphaFoldDB" id="A0A4S8JHW4"/>
<keyword evidence="3" id="KW-1185">Reference proteome</keyword>
<dbReference type="EMBL" id="PYDT01000005">
    <property type="protein sequence ID" value="THU60652.1"/>
    <property type="molecule type" value="Genomic_DNA"/>
</dbReference>
<evidence type="ECO:0000256" key="1">
    <source>
        <dbReference type="SAM" id="MobiDB-lite"/>
    </source>
</evidence>
<accession>A0A4S8JHW4</accession>
<reference evidence="2 3" key="1">
    <citation type="journal article" date="2019" name="Nat. Plants">
        <title>Genome sequencing of Musa balbisiana reveals subgenome evolution and function divergence in polyploid bananas.</title>
        <authorList>
            <person name="Yao X."/>
        </authorList>
    </citation>
    <scope>NUCLEOTIDE SEQUENCE [LARGE SCALE GENOMIC DNA]</scope>
    <source>
        <strain evidence="3">cv. DH-PKW</strain>
        <tissue evidence="2">Leaves</tissue>
    </source>
</reference>
<name>A0A4S8JHW4_MUSBA</name>
<gene>
    <name evidence="2" type="ORF">C4D60_Mb07t15050</name>
</gene>
<dbReference type="Proteomes" id="UP000317650">
    <property type="component" value="Chromosome 7"/>
</dbReference>
<evidence type="ECO:0000313" key="2">
    <source>
        <dbReference type="EMBL" id="THU60652.1"/>
    </source>
</evidence>
<sequence length="219" mass="24071">MILLYLQDMFLNQNYLGSSTLQRFGFFKVYDCMFTLVGLMDLFALFFTDKVAHTQGAGESHTCNIRVTGIYGRFNLEVSWAQNHKNKPKQGYWANLSPNPTQYRVEFKSGLFSTGRNLDQPIECDVHGTYNGQGSAGWAARSGRAVSAVAFRPHGVGPRAAGCSAHNCAEPIRLYRPGPVEPLDSSRTRTQAQGRAGPSHRSGRVCPTASSFDGKQSIA</sequence>